<dbReference type="AlphaFoldDB" id="A0A8J1MSQ5"/>
<evidence type="ECO:0000313" key="3">
    <source>
        <dbReference type="Proteomes" id="UP000186698"/>
    </source>
</evidence>
<feature type="compositionally biased region" description="Basic residues" evidence="1">
    <location>
        <begin position="176"/>
        <end position="187"/>
    </location>
</feature>
<feature type="transmembrane region" description="Helical" evidence="2">
    <location>
        <begin position="218"/>
        <end position="238"/>
    </location>
</feature>
<name>A0A8J1MSQ5_XENLA</name>
<evidence type="ECO:0000313" key="4">
    <source>
        <dbReference type="RefSeq" id="XP_041444859.1"/>
    </source>
</evidence>
<feature type="compositionally biased region" description="Low complexity" evidence="1">
    <location>
        <begin position="193"/>
        <end position="205"/>
    </location>
</feature>
<evidence type="ECO:0000256" key="1">
    <source>
        <dbReference type="SAM" id="MobiDB-lite"/>
    </source>
</evidence>
<dbReference type="KEGG" id="xla:108698423"/>
<sequence>MPSGVTWSGDVTVPSGVTMPSGVTWSGDVTMPSGVTMLSVVKGLVMSQCLVISHHCVCLTTNNTLVISSWSESRSEMACSIVSKNLKFLLLILLITSTESFPVKRLQGSINHKGTVQESHTNVHKGSINHKGTVQESHTNVHKGSINHKGTVQESHTNVHKGSINHKGTVQESHTNVHKGSIHHKGPTRASHTTTPGWTPTPETQTNREEDIIQYKTFIRATIGLGGVFIMALIAVFIKICDIDDKNLQNLQTSENELQSVQVIKENEVQKKECKLKKKECKHKKKSSAKKEKHRKKKKAKGSSKKSEHQDKLNGVKKTLKKAKEKKNNKKEAKIKHGKREQKETELSE</sequence>
<feature type="region of interest" description="Disordered" evidence="1">
    <location>
        <begin position="276"/>
        <end position="349"/>
    </location>
</feature>
<organism evidence="3 4">
    <name type="scientific">Xenopus laevis</name>
    <name type="common">African clawed frog</name>
    <dbReference type="NCBI Taxonomy" id="8355"/>
    <lineage>
        <taxon>Eukaryota</taxon>
        <taxon>Metazoa</taxon>
        <taxon>Chordata</taxon>
        <taxon>Craniata</taxon>
        <taxon>Vertebrata</taxon>
        <taxon>Euteleostomi</taxon>
        <taxon>Amphibia</taxon>
        <taxon>Batrachia</taxon>
        <taxon>Anura</taxon>
        <taxon>Pipoidea</taxon>
        <taxon>Pipidae</taxon>
        <taxon>Xenopodinae</taxon>
        <taxon>Xenopus</taxon>
        <taxon>Xenopus</taxon>
    </lineage>
</organism>
<evidence type="ECO:0000256" key="2">
    <source>
        <dbReference type="SAM" id="Phobius"/>
    </source>
</evidence>
<protein>
    <submittedName>
        <fullName evidence="4">Uncharacterized protein LOC108698423 isoform X1</fullName>
    </submittedName>
</protein>
<feature type="region of interest" description="Disordered" evidence="1">
    <location>
        <begin position="172"/>
        <end position="207"/>
    </location>
</feature>
<feature type="compositionally biased region" description="Basic residues" evidence="1">
    <location>
        <begin position="318"/>
        <end position="340"/>
    </location>
</feature>
<feature type="compositionally biased region" description="Basic residues" evidence="1">
    <location>
        <begin position="276"/>
        <end position="304"/>
    </location>
</feature>
<feature type="compositionally biased region" description="Basic and acidic residues" evidence="1">
    <location>
        <begin position="305"/>
        <end position="314"/>
    </location>
</feature>
<accession>A0A8J1MSQ5</accession>
<dbReference type="Proteomes" id="UP000186698">
    <property type="component" value="Chromosome 1L"/>
</dbReference>
<keyword evidence="2" id="KW-0812">Transmembrane</keyword>
<proteinExistence type="predicted"/>
<reference evidence="4" key="1">
    <citation type="submission" date="2025-08" db="UniProtKB">
        <authorList>
            <consortium name="RefSeq"/>
        </authorList>
    </citation>
    <scope>IDENTIFICATION</scope>
    <source>
        <strain evidence="4">J_2021</strain>
        <tissue evidence="4">Erythrocytes</tissue>
    </source>
</reference>
<dbReference type="GeneID" id="108698423"/>
<dbReference type="RefSeq" id="XP_041444859.1">
    <property type="nucleotide sequence ID" value="XM_041588925.1"/>
</dbReference>
<keyword evidence="2" id="KW-1133">Transmembrane helix</keyword>
<gene>
    <name evidence="4" type="primary">LOC108698423</name>
</gene>
<keyword evidence="3" id="KW-1185">Reference proteome</keyword>
<keyword evidence="2" id="KW-0472">Membrane</keyword>